<evidence type="ECO:0008006" key="3">
    <source>
        <dbReference type="Google" id="ProtNLM"/>
    </source>
</evidence>
<comment type="caution">
    <text evidence="1">The sequence shown here is derived from an EMBL/GenBank/DDBJ whole genome shotgun (WGS) entry which is preliminary data.</text>
</comment>
<evidence type="ECO:0000313" key="1">
    <source>
        <dbReference type="EMBL" id="PWJ76835.1"/>
    </source>
</evidence>
<name>A0AB73T6F5_9FIRM</name>
<evidence type="ECO:0000313" key="2">
    <source>
        <dbReference type="Proteomes" id="UP000245412"/>
    </source>
</evidence>
<reference evidence="1 2" key="1">
    <citation type="submission" date="2018-05" db="EMBL/GenBank/DDBJ databases">
        <authorList>
            <person name="Goeker M."/>
            <person name="Huntemann M."/>
            <person name="Clum A."/>
            <person name="Pillay M."/>
            <person name="Palaniappan K."/>
            <person name="Varghese N."/>
            <person name="Mikhailova N."/>
            <person name="Stamatis D."/>
            <person name="Reddy T."/>
            <person name="Daum C."/>
            <person name="Shapiro N."/>
            <person name="Ivanova N."/>
            <person name="Kyrpides N."/>
            <person name="Woyke T."/>
        </authorList>
    </citation>
    <scope>NUCLEOTIDE SEQUENCE [LARGE SCALE GENOMIC DNA]</scope>
    <source>
        <strain evidence="1 2">DSM 26524</strain>
    </source>
</reference>
<dbReference type="Proteomes" id="UP000245412">
    <property type="component" value="Unassembled WGS sequence"/>
</dbReference>
<dbReference type="EMBL" id="QGGY01000004">
    <property type="protein sequence ID" value="PWJ76835.1"/>
    <property type="molecule type" value="Genomic_DNA"/>
</dbReference>
<proteinExistence type="predicted"/>
<dbReference type="RefSeq" id="WP_109625968.1">
    <property type="nucleotide sequence ID" value="NZ_CABJAT010000013.1"/>
</dbReference>
<keyword evidence="2" id="KW-1185">Reference proteome</keyword>
<dbReference type="AlphaFoldDB" id="A0AB73T6F5"/>
<protein>
    <recommendedName>
        <fullName evidence="3">GNAT family acetyltransferase</fullName>
    </recommendedName>
</protein>
<accession>A0AB73T6F5</accession>
<organism evidence="1 2">
    <name type="scientific">Murimonas intestini</name>
    <dbReference type="NCBI Taxonomy" id="1337051"/>
    <lineage>
        <taxon>Bacteria</taxon>
        <taxon>Bacillati</taxon>
        <taxon>Bacillota</taxon>
        <taxon>Clostridia</taxon>
        <taxon>Lachnospirales</taxon>
        <taxon>Lachnospiraceae</taxon>
        <taxon>Murimonas</taxon>
    </lineage>
</organism>
<sequence length="85" mass="9984">MVQKEDLLNLNFYKKTDYTGSIRRLCYKIEKDGDNFLVTSWPGPYCFDKTPGEVKSFHTFEFTMDALQDIADYLNRESEKLDGQN</sequence>
<gene>
    <name evidence="1" type="ORF">C7383_104283</name>
</gene>